<dbReference type="OrthoDB" id="8772754at2"/>
<dbReference type="PROSITE" id="PS50404">
    <property type="entry name" value="GST_NTER"/>
    <property type="match status" value="1"/>
</dbReference>
<dbReference type="SFLD" id="SFLDG01150">
    <property type="entry name" value="Main.1:_Beta-like"/>
    <property type="match status" value="1"/>
</dbReference>
<dbReference type="InterPro" id="IPR040079">
    <property type="entry name" value="Glutathione_S-Trfase"/>
</dbReference>
<dbReference type="InterPro" id="IPR036249">
    <property type="entry name" value="Thioredoxin-like_sf"/>
</dbReference>
<dbReference type="Pfam" id="PF02798">
    <property type="entry name" value="GST_N"/>
    <property type="match status" value="1"/>
</dbReference>
<dbReference type="CDD" id="cd03188">
    <property type="entry name" value="GST_C_Beta"/>
    <property type="match status" value="1"/>
</dbReference>
<dbReference type="SUPFAM" id="SSF52833">
    <property type="entry name" value="Thioredoxin-like"/>
    <property type="match status" value="1"/>
</dbReference>
<protein>
    <submittedName>
        <fullName evidence="3">Glutathione S-transferase</fullName>
        <ecNumber evidence="3">2.5.1.18</ecNumber>
    </submittedName>
</protein>
<keyword evidence="5" id="KW-1185">Reference proteome</keyword>
<comment type="caution">
    <text evidence="3">The sequence shown here is derived from an EMBL/GenBank/DDBJ whole genome shotgun (WGS) entry which is preliminary data.</text>
</comment>
<evidence type="ECO:0000313" key="3">
    <source>
        <dbReference type="EMBL" id="OAU97733.1"/>
    </source>
</evidence>
<dbReference type="GO" id="GO:0004364">
    <property type="term" value="F:glutathione transferase activity"/>
    <property type="evidence" value="ECO:0007669"/>
    <property type="project" value="UniProtKB-EC"/>
</dbReference>
<dbReference type="SUPFAM" id="SSF47616">
    <property type="entry name" value="GST C-terminal domain-like"/>
    <property type="match status" value="1"/>
</dbReference>
<dbReference type="EMBL" id="LXHC01000005">
    <property type="protein sequence ID" value="OAU97733.1"/>
    <property type="molecule type" value="Genomic_DNA"/>
</dbReference>
<dbReference type="Proteomes" id="UP000078228">
    <property type="component" value="Unassembled WGS sequence"/>
</dbReference>
<dbReference type="EC" id="2.5.1.18" evidence="3"/>
<dbReference type="SFLD" id="SFLDS00019">
    <property type="entry name" value="Glutathione_Transferase_(cytos"/>
    <property type="match status" value="1"/>
</dbReference>
<feature type="domain" description="GST C-terminal" evidence="2">
    <location>
        <begin position="80"/>
        <end position="200"/>
    </location>
</feature>
<sequence length="200" mass="22577">MKLYYARGSCAMACWIALEWAGADYTVQKVDPHSEEYTKINPLAQVPTVDIDGRIFGQAGAILQYIVDTYPQADLGAGADPLDKFEFDEVMSFLSSDLHPAFWPYFVPQRYTTGESDADIAKAKEASYARIDRAMTHLDKLIGDGTHVFQDKKTVADALAFVMVRWSRKLEKSWEAYPNIARFMHAMNDDEATQYVLKNA</sequence>
<dbReference type="Proteomes" id="UP000078446">
    <property type="component" value="Unassembled WGS sequence"/>
</dbReference>
<evidence type="ECO:0000259" key="1">
    <source>
        <dbReference type="PROSITE" id="PS50404"/>
    </source>
</evidence>
<dbReference type="PANTHER" id="PTHR44051:SF8">
    <property type="entry name" value="GLUTATHIONE S-TRANSFERASE GSTA"/>
    <property type="match status" value="1"/>
</dbReference>
<name>A0A198UY86_MORCA</name>
<keyword evidence="3" id="KW-0808">Transferase</keyword>
<dbReference type="PROSITE" id="PS50405">
    <property type="entry name" value="GST_CTER"/>
    <property type="match status" value="1"/>
</dbReference>
<dbReference type="InterPro" id="IPR036282">
    <property type="entry name" value="Glutathione-S-Trfase_C_sf"/>
</dbReference>
<dbReference type="CDD" id="cd03057">
    <property type="entry name" value="GST_N_Beta"/>
    <property type="match status" value="1"/>
</dbReference>
<dbReference type="InterPro" id="IPR004045">
    <property type="entry name" value="Glutathione_S-Trfase_N"/>
</dbReference>
<reference evidence="5 6" key="1">
    <citation type="journal article" date="2016" name="Genome Biol. Evol.">
        <title>Comparative Genomic Analyses of the Moraxella catarrhalis Serosensitive and Seroresistant Lineages Demonstrate Their Independent Evolution.</title>
        <authorList>
            <person name="Earl J.P."/>
            <person name="de Vries S.P."/>
            <person name="Ahmed A."/>
            <person name="Powell E."/>
            <person name="Schultz M.P."/>
            <person name="Hermans P.W."/>
            <person name="Hill D.J."/>
            <person name="Zhou Z."/>
            <person name="Constantinidou C.I."/>
            <person name="Hu F.Z."/>
            <person name="Bootsma H.J."/>
            <person name="Ehrlich G.D."/>
        </authorList>
    </citation>
    <scope>NUCLEOTIDE SEQUENCE [LARGE SCALE GENOMIC DNA]</scope>
    <source>
        <strain evidence="3 5">Z7542</strain>
        <strain evidence="4 6">Z7574</strain>
    </source>
</reference>
<dbReference type="InterPro" id="IPR010987">
    <property type="entry name" value="Glutathione-S-Trfase_C-like"/>
</dbReference>
<evidence type="ECO:0000259" key="2">
    <source>
        <dbReference type="PROSITE" id="PS50405"/>
    </source>
</evidence>
<dbReference type="AlphaFoldDB" id="A0A198UY86"/>
<dbReference type="EMBL" id="LXHE01000006">
    <property type="protein sequence ID" value="OAV01262.1"/>
    <property type="molecule type" value="Genomic_DNA"/>
</dbReference>
<dbReference type="PATRIC" id="fig|480.236.peg.1833"/>
<dbReference type="Gene3D" id="3.40.30.10">
    <property type="entry name" value="Glutaredoxin"/>
    <property type="match status" value="1"/>
</dbReference>
<evidence type="ECO:0000313" key="6">
    <source>
        <dbReference type="Proteomes" id="UP000078446"/>
    </source>
</evidence>
<feature type="domain" description="GST N-terminal" evidence="1">
    <location>
        <begin position="1"/>
        <end position="74"/>
    </location>
</feature>
<proteinExistence type="predicted"/>
<evidence type="ECO:0000313" key="5">
    <source>
        <dbReference type="Proteomes" id="UP000078228"/>
    </source>
</evidence>
<accession>A0A198UY86</accession>
<dbReference type="Pfam" id="PF13410">
    <property type="entry name" value="GST_C_2"/>
    <property type="match status" value="1"/>
</dbReference>
<dbReference type="SFLD" id="SFLDG00358">
    <property type="entry name" value="Main_(cytGST)"/>
    <property type="match status" value="1"/>
</dbReference>
<dbReference type="Gene3D" id="1.20.1050.10">
    <property type="match status" value="1"/>
</dbReference>
<dbReference type="RefSeq" id="WP_064611773.1">
    <property type="nucleotide sequence ID" value="NZ_LXHB01000131.1"/>
</dbReference>
<organism evidence="3 5">
    <name type="scientific">Moraxella catarrhalis</name>
    <name type="common">Branhamella catarrhalis</name>
    <dbReference type="NCBI Taxonomy" id="480"/>
    <lineage>
        <taxon>Bacteria</taxon>
        <taxon>Pseudomonadati</taxon>
        <taxon>Pseudomonadota</taxon>
        <taxon>Gammaproteobacteria</taxon>
        <taxon>Moraxellales</taxon>
        <taxon>Moraxellaceae</taxon>
        <taxon>Moraxella</taxon>
    </lineage>
</organism>
<dbReference type="PANTHER" id="PTHR44051">
    <property type="entry name" value="GLUTATHIONE S-TRANSFERASE-RELATED"/>
    <property type="match status" value="1"/>
</dbReference>
<evidence type="ECO:0000313" key="4">
    <source>
        <dbReference type="EMBL" id="OAV01262.1"/>
    </source>
</evidence>
<gene>
    <name evidence="4" type="ORF">AO382_0758</name>
    <name evidence="3" type="ORF">AO384_0419</name>
</gene>